<accession>A0ABY7TFY9</accession>
<organism evidence="1 2">
    <name type="scientific">Sphingomonas naphthae</name>
    <dbReference type="NCBI Taxonomy" id="1813468"/>
    <lineage>
        <taxon>Bacteria</taxon>
        <taxon>Pseudomonadati</taxon>
        <taxon>Pseudomonadota</taxon>
        <taxon>Alphaproteobacteria</taxon>
        <taxon>Sphingomonadales</taxon>
        <taxon>Sphingomonadaceae</taxon>
        <taxon>Sphingomonas</taxon>
    </lineage>
</organism>
<dbReference type="Proteomes" id="UP001220395">
    <property type="component" value="Chromosome"/>
</dbReference>
<dbReference type="SUPFAM" id="SSF53756">
    <property type="entry name" value="UDP-Glycosyltransferase/glycogen phosphorylase"/>
    <property type="match status" value="1"/>
</dbReference>
<proteinExistence type="predicted"/>
<name>A0ABY7TFY9_9SPHN</name>
<sequence length="375" mass="41381">MKVAYFVHDLNDAAVARRVAMMQAGGAFPIVLGFRRSETVPATIAGAPAIDLGRTADARLVQRAWAVVKNLLRPWRLRAIGRAADVVIGRNLEALALAATAAGGTRPLVYECLDIHRSLVGTGRAARLVQRVEAWLLARIDLLLVSSPAFHSEYFRARRHLDTPTMLLENKLPAWDAAEGDTPPPPVPAPAGPPWRIGWFGMLRCRKTLAMLKEIVRRSEGDIEVLIAGKPAYTEFVDFDAEVRDTPGLTYHGPYKPEDLDDLYGRTHFAWAIDYFEEGLNSRWLLPNRIYEATGHGSVPIALAGVQTAAWLSAREIGLIVQNPIEDVLRIIKPMEPARYMRLHQALARVPIGDLTISRAECVELVQALGDAGDR</sequence>
<evidence type="ECO:0000313" key="1">
    <source>
        <dbReference type="EMBL" id="WCT71886.1"/>
    </source>
</evidence>
<keyword evidence="2" id="KW-1185">Reference proteome</keyword>
<evidence type="ECO:0000313" key="2">
    <source>
        <dbReference type="Proteomes" id="UP001220395"/>
    </source>
</evidence>
<protein>
    <recommendedName>
        <fullName evidence="3">Glycosyl transferase family 1</fullName>
    </recommendedName>
</protein>
<dbReference type="EMBL" id="CP117411">
    <property type="protein sequence ID" value="WCT71886.1"/>
    <property type="molecule type" value="Genomic_DNA"/>
</dbReference>
<dbReference type="Gene3D" id="3.40.50.11010">
    <property type="match status" value="1"/>
</dbReference>
<gene>
    <name evidence="1" type="ORF">PQ455_09490</name>
</gene>
<evidence type="ECO:0008006" key="3">
    <source>
        <dbReference type="Google" id="ProtNLM"/>
    </source>
</evidence>
<reference evidence="1 2" key="1">
    <citation type="submission" date="2023-02" db="EMBL/GenBank/DDBJ databases">
        <title>Genome sequence of Sphingomonas naphthae.</title>
        <authorList>
            <person name="Kim S."/>
            <person name="Heo J."/>
            <person name="Kwon S.-W."/>
        </authorList>
    </citation>
    <scope>NUCLEOTIDE SEQUENCE [LARGE SCALE GENOMIC DNA]</scope>
    <source>
        <strain evidence="1 2">KACC 18716</strain>
    </source>
</reference>